<feature type="binding site" evidence="16">
    <location>
        <position position="116"/>
    </location>
    <ligand>
        <name>K(+)</name>
        <dbReference type="ChEBI" id="CHEBI:29103"/>
    </ligand>
</feature>
<comment type="similarity">
    <text evidence="14 16">Belongs to the type III pantothenate kinase family.</text>
</comment>
<dbReference type="STRING" id="1850246.LPB138_06905"/>
<dbReference type="Proteomes" id="UP000176050">
    <property type="component" value="Chromosome"/>
</dbReference>
<sequence length="243" mass="27367">MNLAIDVGNTRVKVALFEENNIQFQTVFDKEIILEKLEKISKKNKVYHAIISSVANISENDLFEIEKMFVLIQLNHEIELPFNNKYATPKTLGVDRIALAAAAINNFPNENVLVIDAGTCITYDYISEKKKYYGGAISPGIEMRYKALHTFTDKLPLLKTKYPKDIIGNNTENSIHSGVVHGILAEIKGVIDQYKQQNKKLTVVLTGGDTYFLAKRLKNGIFANPNFLLEGLNTILNFNIKND</sequence>
<dbReference type="KEGG" id="lul:LPB138_06905"/>
<comment type="pathway">
    <text evidence="4 16">Cofactor biosynthesis; coenzyme A biosynthesis; CoA from (R)-pantothenate: step 1/5.</text>
</comment>
<evidence type="ECO:0000256" key="9">
    <source>
        <dbReference type="ARBA" id="ARBA00022741"/>
    </source>
</evidence>
<dbReference type="InterPro" id="IPR043129">
    <property type="entry name" value="ATPase_NBD"/>
</dbReference>
<organism evidence="17 18">
    <name type="scientific">Urechidicola croceus</name>
    <dbReference type="NCBI Taxonomy" id="1850246"/>
    <lineage>
        <taxon>Bacteria</taxon>
        <taxon>Pseudomonadati</taxon>
        <taxon>Bacteroidota</taxon>
        <taxon>Flavobacteriia</taxon>
        <taxon>Flavobacteriales</taxon>
        <taxon>Flavobacteriaceae</taxon>
        <taxon>Urechidicola</taxon>
    </lineage>
</organism>
<gene>
    <name evidence="16" type="primary">coaX</name>
    <name evidence="17" type="ORF">LPB138_06905</name>
</gene>
<keyword evidence="13 16" id="KW-0173">Coenzyme A biosynthesis</keyword>
<dbReference type="OrthoDB" id="9804707at2"/>
<keyword evidence="9 16" id="KW-0547">Nucleotide-binding</keyword>
<dbReference type="NCBIfam" id="NF009853">
    <property type="entry name" value="PRK13320.1-5"/>
    <property type="match status" value="1"/>
</dbReference>
<keyword evidence="18" id="KW-1185">Reference proteome</keyword>
<evidence type="ECO:0000256" key="6">
    <source>
        <dbReference type="ARBA" id="ARBA00012102"/>
    </source>
</evidence>
<evidence type="ECO:0000256" key="14">
    <source>
        <dbReference type="ARBA" id="ARBA00038036"/>
    </source>
</evidence>
<feature type="active site" description="Proton acceptor" evidence="16">
    <location>
        <position position="95"/>
    </location>
</feature>
<accession>A0A1D8P7A2</accession>
<dbReference type="GO" id="GO:0015937">
    <property type="term" value="P:coenzyme A biosynthetic process"/>
    <property type="evidence" value="ECO:0007669"/>
    <property type="project" value="UniProtKB-UniRule"/>
</dbReference>
<evidence type="ECO:0000256" key="5">
    <source>
        <dbReference type="ARBA" id="ARBA00011738"/>
    </source>
</evidence>
<evidence type="ECO:0000256" key="2">
    <source>
        <dbReference type="ARBA" id="ARBA00001958"/>
    </source>
</evidence>
<evidence type="ECO:0000256" key="13">
    <source>
        <dbReference type="ARBA" id="ARBA00022993"/>
    </source>
</evidence>
<dbReference type="Pfam" id="PF03309">
    <property type="entry name" value="Pan_kinase"/>
    <property type="match status" value="1"/>
</dbReference>
<evidence type="ECO:0000256" key="4">
    <source>
        <dbReference type="ARBA" id="ARBA00005225"/>
    </source>
</evidence>
<evidence type="ECO:0000256" key="7">
    <source>
        <dbReference type="ARBA" id="ARBA00022490"/>
    </source>
</evidence>
<comment type="catalytic activity">
    <reaction evidence="1 16">
        <text>(R)-pantothenate + ATP = (R)-4'-phosphopantothenate + ADP + H(+)</text>
        <dbReference type="Rhea" id="RHEA:16373"/>
        <dbReference type="ChEBI" id="CHEBI:10986"/>
        <dbReference type="ChEBI" id="CHEBI:15378"/>
        <dbReference type="ChEBI" id="CHEBI:29032"/>
        <dbReference type="ChEBI" id="CHEBI:30616"/>
        <dbReference type="ChEBI" id="CHEBI:456216"/>
        <dbReference type="EC" id="2.7.1.33"/>
    </reaction>
</comment>
<keyword evidence="10 16" id="KW-0418">Kinase</keyword>
<reference evidence="17 18" key="1">
    <citation type="submission" date="2016-10" db="EMBL/GenBank/DDBJ databases">
        <title>Lutibacter sp. LPB0138, isolated from marine gastropod.</title>
        <authorList>
            <person name="Kim E."/>
            <person name="Yi H."/>
        </authorList>
    </citation>
    <scope>NUCLEOTIDE SEQUENCE [LARGE SCALE GENOMIC DNA]</scope>
    <source>
        <strain evidence="17 18">LPB0138</strain>
    </source>
</reference>
<evidence type="ECO:0000256" key="15">
    <source>
        <dbReference type="ARBA" id="ARBA00040883"/>
    </source>
</evidence>
<keyword evidence="7 16" id="KW-0963">Cytoplasm</keyword>
<dbReference type="EC" id="2.7.1.33" evidence="6 16"/>
<comment type="cofactor">
    <cofactor evidence="16">
        <name>NH4(+)</name>
        <dbReference type="ChEBI" id="CHEBI:28938"/>
    </cofactor>
    <cofactor evidence="16">
        <name>K(+)</name>
        <dbReference type="ChEBI" id="CHEBI:29103"/>
    </cofactor>
    <text evidence="16">A monovalent cation. Ammonium or potassium.</text>
</comment>
<evidence type="ECO:0000313" key="17">
    <source>
        <dbReference type="EMBL" id="AOW20418.1"/>
    </source>
</evidence>
<dbReference type="SUPFAM" id="SSF53067">
    <property type="entry name" value="Actin-like ATPase domain"/>
    <property type="match status" value="2"/>
</dbReference>
<dbReference type="CDD" id="cd24015">
    <property type="entry name" value="ASKHA_NBD_PanK-III"/>
    <property type="match status" value="1"/>
</dbReference>
<dbReference type="EMBL" id="CP017478">
    <property type="protein sequence ID" value="AOW20418.1"/>
    <property type="molecule type" value="Genomic_DNA"/>
</dbReference>
<evidence type="ECO:0000313" key="18">
    <source>
        <dbReference type="Proteomes" id="UP000176050"/>
    </source>
</evidence>
<dbReference type="GO" id="GO:0005524">
    <property type="term" value="F:ATP binding"/>
    <property type="evidence" value="ECO:0007669"/>
    <property type="project" value="UniProtKB-UniRule"/>
</dbReference>
<dbReference type="GO" id="GO:0004594">
    <property type="term" value="F:pantothenate kinase activity"/>
    <property type="evidence" value="ECO:0007669"/>
    <property type="project" value="UniProtKB-UniRule"/>
</dbReference>
<dbReference type="PANTHER" id="PTHR34265:SF1">
    <property type="entry name" value="TYPE III PANTOTHENATE KINASE"/>
    <property type="match status" value="1"/>
</dbReference>
<evidence type="ECO:0000256" key="1">
    <source>
        <dbReference type="ARBA" id="ARBA00001206"/>
    </source>
</evidence>
<dbReference type="GO" id="GO:0046872">
    <property type="term" value="F:metal ion binding"/>
    <property type="evidence" value="ECO:0007669"/>
    <property type="project" value="UniProtKB-KW"/>
</dbReference>
<feature type="binding site" evidence="16">
    <location>
        <position position="171"/>
    </location>
    <ligand>
        <name>substrate</name>
    </ligand>
</feature>
<dbReference type="RefSeq" id="WP_070236561.1">
    <property type="nucleotide sequence ID" value="NZ_CP017478.1"/>
</dbReference>
<dbReference type="UniPathway" id="UPA00241">
    <property type="reaction ID" value="UER00352"/>
</dbReference>
<evidence type="ECO:0000256" key="8">
    <source>
        <dbReference type="ARBA" id="ARBA00022679"/>
    </source>
</evidence>
<feature type="binding site" evidence="16">
    <location>
        <begin position="93"/>
        <end position="96"/>
    </location>
    <ligand>
        <name>substrate</name>
    </ligand>
</feature>
<evidence type="ECO:0000256" key="11">
    <source>
        <dbReference type="ARBA" id="ARBA00022840"/>
    </source>
</evidence>
<evidence type="ECO:0000256" key="3">
    <source>
        <dbReference type="ARBA" id="ARBA00004496"/>
    </source>
</evidence>
<comment type="cofactor">
    <cofactor evidence="2">
        <name>K(+)</name>
        <dbReference type="ChEBI" id="CHEBI:29103"/>
    </cofactor>
</comment>
<feature type="binding site" evidence="16">
    <location>
        <position position="119"/>
    </location>
    <ligand>
        <name>ATP</name>
        <dbReference type="ChEBI" id="CHEBI:30616"/>
    </ligand>
</feature>
<name>A0A1D8P7A2_9FLAO</name>
<comment type="subcellular location">
    <subcellularLocation>
        <location evidence="3 16">Cytoplasm</location>
    </subcellularLocation>
</comment>
<dbReference type="InterPro" id="IPR004619">
    <property type="entry name" value="Type_III_PanK"/>
</dbReference>
<dbReference type="HAMAP" id="MF_01274">
    <property type="entry name" value="Pantothen_kinase_3"/>
    <property type="match status" value="1"/>
</dbReference>
<comment type="subunit">
    <text evidence="5 16">Homodimer.</text>
</comment>
<dbReference type="Gene3D" id="3.30.420.40">
    <property type="match status" value="2"/>
</dbReference>
<feature type="binding site" evidence="16">
    <location>
        <position position="86"/>
    </location>
    <ligand>
        <name>substrate</name>
    </ligand>
</feature>
<comment type="function">
    <text evidence="16">Catalyzes the phosphorylation of pantothenate (Pan), the first step in CoA biosynthesis.</text>
</comment>
<dbReference type="AlphaFoldDB" id="A0A1D8P7A2"/>
<keyword evidence="11 16" id="KW-0067">ATP-binding</keyword>
<dbReference type="GO" id="GO:0005737">
    <property type="term" value="C:cytoplasm"/>
    <property type="evidence" value="ECO:0007669"/>
    <property type="project" value="UniProtKB-SubCell"/>
</dbReference>
<protein>
    <recommendedName>
        <fullName evidence="15 16">Type III pantothenate kinase</fullName>
        <ecNumber evidence="6 16">2.7.1.33</ecNumber>
    </recommendedName>
    <alternativeName>
        <fullName evidence="16">PanK-III</fullName>
    </alternativeName>
    <alternativeName>
        <fullName evidence="16">Pantothenic acid kinase</fullName>
    </alternativeName>
</protein>
<dbReference type="NCBIfam" id="TIGR00671">
    <property type="entry name" value="baf"/>
    <property type="match status" value="1"/>
</dbReference>
<keyword evidence="12 16" id="KW-0630">Potassium</keyword>
<keyword evidence="8 16" id="KW-0808">Transferase</keyword>
<feature type="binding site" evidence="16">
    <location>
        <begin position="6"/>
        <end position="13"/>
    </location>
    <ligand>
        <name>ATP</name>
        <dbReference type="ChEBI" id="CHEBI:30616"/>
    </ligand>
</feature>
<proteinExistence type="inferred from homology"/>
<evidence type="ECO:0000256" key="16">
    <source>
        <dbReference type="HAMAP-Rule" id="MF_01274"/>
    </source>
</evidence>
<evidence type="ECO:0000256" key="12">
    <source>
        <dbReference type="ARBA" id="ARBA00022958"/>
    </source>
</evidence>
<evidence type="ECO:0000256" key="10">
    <source>
        <dbReference type="ARBA" id="ARBA00022777"/>
    </source>
</evidence>
<keyword evidence="16" id="KW-0479">Metal-binding</keyword>
<dbReference type="PANTHER" id="PTHR34265">
    <property type="entry name" value="TYPE III PANTOTHENATE KINASE"/>
    <property type="match status" value="1"/>
</dbReference>